<keyword evidence="2" id="KW-0732">Signal</keyword>
<evidence type="ECO:0000256" key="1">
    <source>
        <dbReference type="SAM" id="MobiDB-lite"/>
    </source>
</evidence>
<proteinExistence type="predicted"/>
<dbReference type="Proteomes" id="UP000887574">
    <property type="component" value="Unplaced"/>
</dbReference>
<dbReference type="WBParaSite" id="jg1610">
    <property type="protein sequence ID" value="jg1610"/>
    <property type="gene ID" value="jg1610"/>
</dbReference>
<dbReference type="AlphaFoldDB" id="A0A915D5B6"/>
<organism evidence="3 4">
    <name type="scientific">Ditylenchus dipsaci</name>
    <dbReference type="NCBI Taxonomy" id="166011"/>
    <lineage>
        <taxon>Eukaryota</taxon>
        <taxon>Metazoa</taxon>
        <taxon>Ecdysozoa</taxon>
        <taxon>Nematoda</taxon>
        <taxon>Chromadorea</taxon>
        <taxon>Rhabditida</taxon>
        <taxon>Tylenchina</taxon>
        <taxon>Tylenchomorpha</taxon>
        <taxon>Sphaerularioidea</taxon>
        <taxon>Anguinidae</taxon>
        <taxon>Anguininae</taxon>
        <taxon>Ditylenchus</taxon>
    </lineage>
</organism>
<evidence type="ECO:0000313" key="4">
    <source>
        <dbReference type="WBParaSite" id="jg1610"/>
    </source>
</evidence>
<evidence type="ECO:0000256" key="2">
    <source>
        <dbReference type="SAM" id="SignalP"/>
    </source>
</evidence>
<feature type="chain" id="PRO_5038081045" evidence="2">
    <location>
        <begin position="20"/>
        <end position="91"/>
    </location>
</feature>
<sequence length="91" mass="10569">MKLLHLLAVFSHLLAFAFASPVDDLEVIFDDILEEDHMEILSQSDEPQKKKQKLDATQIYEEKHDEQRENLRSQPKECATERSLSRSELTA</sequence>
<accession>A0A915D5B6</accession>
<evidence type="ECO:0000313" key="3">
    <source>
        <dbReference type="Proteomes" id="UP000887574"/>
    </source>
</evidence>
<feature type="region of interest" description="Disordered" evidence="1">
    <location>
        <begin position="40"/>
        <end position="91"/>
    </location>
</feature>
<name>A0A915D5B6_9BILA</name>
<reference evidence="4" key="1">
    <citation type="submission" date="2022-11" db="UniProtKB">
        <authorList>
            <consortium name="WormBaseParasite"/>
        </authorList>
    </citation>
    <scope>IDENTIFICATION</scope>
</reference>
<feature type="signal peptide" evidence="2">
    <location>
        <begin position="1"/>
        <end position="19"/>
    </location>
</feature>
<protein>
    <submittedName>
        <fullName evidence="4">Uncharacterized protein</fullName>
    </submittedName>
</protein>
<feature type="compositionally biased region" description="Basic and acidic residues" evidence="1">
    <location>
        <begin position="60"/>
        <end position="85"/>
    </location>
</feature>
<keyword evidence="3" id="KW-1185">Reference proteome</keyword>